<dbReference type="Proteomes" id="UP000428803">
    <property type="component" value="Chromosome"/>
</dbReference>
<dbReference type="InterPro" id="IPR050189">
    <property type="entry name" value="MFS_Efflux_Transporters"/>
</dbReference>
<feature type="transmembrane region" description="Helical" evidence="6">
    <location>
        <begin position="156"/>
        <end position="174"/>
    </location>
</feature>
<feature type="transmembrane region" description="Helical" evidence="6">
    <location>
        <begin position="286"/>
        <end position="308"/>
    </location>
</feature>
<feature type="transmembrane region" description="Helical" evidence="6">
    <location>
        <begin position="130"/>
        <end position="150"/>
    </location>
</feature>
<evidence type="ECO:0000313" key="8">
    <source>
        <dbReference type="Proteomes" id="UP000428803"/>
    </source>
</evidence>
<feature type="transmembrane region" description="Helical" evidence="6">
    <location>
        <begin position="264"/>
        <end position="280"/>
    </location>
</feature>
<sequence length="383" mass="39161">MFRRYTTISGMLAGSLIAEIGGYTMPFVVGGIVKAYAIPEGWIGFIIAGQIACASLVSIGLAPYLLRLDRRKLAFAGALLVLLGYAGSALSHSADFLVMSRLIGGIGEGILYASIAAVAAETEDADRTFALIWVAVVALAVILFVTLPLLPDWAGPRGIFVALGVVVLALIPMLKNIPPRAGIVDAPTNHKTSSISTHAVTLGLVAALLAILANGYYYFIEGIAQSIGVTEVQAGYAMAISAACALAGPALAHRLGTRFGRTPPLALGYLITGVGAYAVTHAGDQTILTIAMCVSGTAYVFTLPYLLGLAAASGGAPLAAVARGGQGIGSASAPAISGLILLNGGTYQQIGALALGCAIFALLPLIYFGRTSALNSDRARDVK</sequence>
<evidence type="ECO:0000313" key="7">
    <source>
        <dbReference type="EMBL" id="QGY80694.1"/>
    </source>
</evidence>
<dbReference type="InterPro" id="IPR011701">
    <property type="entry name" value="MFS"/>
</dbReference>
<keyword evidence="2" id="KW-1003">Cell membrane</keyword>
<gene>
    <name evidence="7" type="ORF">EUU25_08715</name>
</gene>
<dbReference type="GO" id="GO:0022857">
    <property type="term" value="F:transmembrane transporter activity"/>
    <property type="evidence" value="ECO:0007669"/>
    <property type="project" value="InterPro"/>
</dbReference>
<feature type="transmembrane region" description="Helical" evidence="6">
    <location>
        <begin position="96"/>
        <end position="118"/>
    </location>
</feature>
<feature type="transmembrane region" description="Helical" evidence="6">
    <location>
        <begin position="12"/>
        <end position="36"/>
    </location>
</feature>
<organism evidence="7 8">
    <name type="scientific">Sphingorhabdus lacus</name>
    <dbReference type="NCBI Taxonomy" id="392610"/>
    <lineage>
        <taxon>Bacteria</taxon>
        <taxon>Pseudomonadati</taxon>
        <taxon>Pseudomonadota</taxon>
        <taxon>Alphaproteobacteria</taxon>
        <taxon>Sphingomonadales</taxon>
        <taxon>Sphingomonadaceae</taxon>
        <taxon>Sphingorhabdus</taxon>
    </lineage>
</organism>
<evidence type="ECO:0000256" key="3">
    <source>
        <dbReference type="ARBA" id="ARBA00022692"/>
    </source>
</evidence>
<dbReference type="Pfam" id="PF07690">
    <property type="entry name" value="MFS_1"/>
    <property type="match status" value="1"/>
</dbReference>
<keyword evidence="4 6" id="KW-1133">Transmembrane helix</keyword>
<evidence type="ECO:0000256" key="5">
    <source>
        <dbReference type="ARBA" id="ARBA00023136"/>
    </source>
</evidence>
<dbReference type="Gene3D" id="1.20.1250.20">
    <property type="entry name" value="MFS general substrate transporter like domains"/>
    <property type="match status" value="2"/>
</dbReference>
<feature type="transmembrane region" description="Helical" evidence="6">
    <location>
        <begin position="42"/>
        <end position="66"/>
    </location>
</feature>
<evidence type="ECO:0000256" key="6">
    <source>
        <dbReference type="SAM" id="Phobius"/>
    </source>
</evidence>
<feature type="transmembrane region" description="Helical" evidence="6">
    <location>
        <begin position="320"/>
        <end position="341"/>
    </location>
</feature>
<feature type="transmembrane region" description="Helical" evidence="6">
    <location>
        <begin position="232"/>
        <end position="252"/>
    </location>
</feature>
<dbReference type="AlphaFoldDB" id="A0A6I6L7L0"/>
<dbReference type="SUPFAM" id="SSF103473">
    <property type="entry name" value="MFS general substrate transporter"/>
    <property type="match status" value="1"/>
</dbReference>
<feature type="transmembrane region" description="Helical" evidence="6">
    <location>
        <begin position="73"/>
        <end position="90"/>
    </location>
</feature>
<feature type="transmembrane region" description="Helical" evidence="6">
    <location>
        <begin position="347"/>
        <end position="368"/>
    </location>
</feature>
<keyword evidence="8" id="KW-1185">Reference proteome</keyword>
<dbReference type="GO" id="GO:0005886">
    <property type="term" value="C:plasma membrane"/>
    <property type="evidence" value="ECO:0007669"/>
    <property type="project" value="UniProtKB-SubCell"/>
</dbReference>
<reference evidence="8" key="1">
    <citation type="submission" date="2019-01" db="EMBL/GenBank/DDBJ databases">
        <title>Sphingorhabdus lacus sp.nov., isolated from an oligotrophic freshwater lake.</title>
        <authorList>
            <person name="Park M."/>
        </authorList>
    </citation>
    <scope>NUCLEOTIDE SEQUENCE [LARGE SCALE GENOMIC DNA]</scope>
    <source>
        <strain evidence="8">IMCC1753</strain>
    </source>
</reference>
<accession>A0A6I6L7L0</accession>
<proteinExistence type="predicted"/>
<feature type="transmembrane region" description="Helical" evidence="6">
    <location>
        <begin position="195"/>
        <end position="220"/>
    </location>
</feature>
<dbReference type="OrthoDB" id="7593534at2"/>
<evidence type="ECO:0000256" key="4">
    <source>
        <dbReference type="ARBA" id="ARBA00022989"/>
    </source>
</evidence>
<comment type="subcellular location">
    <subcellularLocation>
        <location evidence="1">Cell membrane</location>
        <topology evidence="1">Multi-pass membrane protein</topology>
    </subcellularLocation>
</comment>
<dbReference type="PANTHER" id="PTHR43124:SF10">
    <property type="entry name" value="PURINE EFFLUX PUMP PBUE"/>
    <property type="match status" value="1"/>
</dbReference>
<dbReference type="PANTHER" id="PTHR43124">
    <property type="entry name" value="PURINE EFFLUX PUMP PBUE"/>
    <property type="match status" value="1"/>
</dbReference>
<evidence type="ECO:0000256" key="1">
    <source>
        <dbReference type="ARBA" id="ARBA00004651"/>
    </source>
</evidence>
<protein>
    <submittedName>
        <fullName evidence="7">MFS transporter</fullName>
    </submittedName>
</protein>
<keyword evidence="5 6" id="KW-0472">Membrane</keyword>
<dbReference type="RefSeq" id="WP_158900160.1">
    <property type="nucleotide sequence ID" value="NZ_CP035733.1"/>
</dbReference>
<dbReference type="InterPro" id="IPR036259">
    <property type="entry name" value="MFS_trans_sf"/>
</dbReference>
<keyword evidence="3 6" id="KW-0812">Transmembrane</keyword>
<dbReference type="EMBL" id="CP035733">
    <property type="protein sequence ID" value="QGY80694.1"/>
    <property type="molecule type" value="Genomic_DNA"/>
</dbReference>
<evidence type="ECO:0000256" key="2">
    <source>
        <dbReference type="ARBA" id="ARBA00022475"/>
    </source>
</evidence>
<name>A0A6I6L7L0_9SPHN</name>
<dbReference type="KEGG" id="slaa:EUU25_08715"/>